<dbReference type="GO" id="GO:0016985">
    <property type="term" value="F:mannan endo-1,4-beta-mannosidase activity"/>
    <property type="evidence" value="ECO:0007669"/>
    <property type="project" value="InterPro"/>
</dbReference>
<evidence type="ECO:0000256" key="2">
    <source>
        <dbReference type="ARBA" id="ARBA00022801"/>
    </source>
</evidence>
<feature type="active site" description="Proton donor" evidence="4">
    <location>
        <position position="169"/>
    </location>
</feature>
<evidence type="ECO:0000313" key="6">
    <source>
        <dbReference type="EMBL" id="KND60413.1"/>
    </source>
</evidence>
<sequence length="344" mass="37709">MTPPTPPVDTRVINGGTATVSLGAMGNSQGNRRQALRIASGIAFAVAAQSHAFAAPAIGVHAGRDDSISQYAEFGDWVGQPVSYRVVFVDDSSWRTIANPYFLGATRQWFAANPKNVEVVSVPLAAKGSPSDVLQSVADGQQDDVYRQLAQRLKDTGAPERIIVRLGWEFNGNWFAWTAARSPDTFARAFRHVALLMRKETPGLRFEWNLARTGERNFDWNRAYPGNDVVDIVSMDVYDQYTKGWDDLRNGSSGLVAFRAFAKAHGNPEAYPEWGLSTSSHGLGDDPEFVEGMHEWFNAPDANVLYQAYWNTHADGPNAAISGPTAGRVPKAAARYKLLFGRSQ</sequence>
<dbReference type="PROSITE" id="PS51764">
    <property type="entry name" value="GH26"/>
    <property type="match status" value="1"/>
</dbReference>
<feature type="active site" description="Nucleophile" evidence="4">
    <location>
        <position position="273"/>
    </location>
</feature>
<reference evidence="7" key="1">
    <citation type="submission" date="2015-06" db="EMBL/GenBank/DDBJ databases">
        <title>Comparative genomics of Burkholderia leaf nodule symbionts.</title>
        <authorList>
            <person name="Carlier A."/>
            <person name="Eberl L."/>
            <person name="Pinto-Carbo M."/>
        </authorList>
    </citation>
    <scope>NUCLEOTIDE SEQUENCE [LARGE SCALE GENOMIC DNA]</scope>
    <source>
        <strain evidence="7">UZHbot4</strain>
    </source>
</reference>
<dbReference type="SUPFAM" id="SSF51445">
    <property type="entry name" value="(Trans)glycosidases"/>
    <property type="match status" value="1"/>
</dbReference>
<keyword evidence="3 4" id="KW-0326">Glycosidase</keyword>
<dbReference type="InterPro" id="IPR000805">
    <property type="entry name" value="Glyco_hydro_26"/>
</dbReference>
<evidence type="ECO:0000313" key="7">
    <source>
        <dbReference type="Proteomes" id="UP000036959"/>
    </source>
</evidence>
<dbReference type="InterPro" id="IPR017853">
    <property type="entry name" value="GH"/>
</dbReference>
<protein>
    <submittedName>
        <fullName evidence="6">Putative secreted protein</fullName>
    </submittedName>
</protein>
<dbReference type="OrthoDB" id="9129029at2"/>
<evidence type="ECO:0000256" key="1">
    <source>
        <dbReference type="ARBA" id="ARBA00007754"/>
    </source>
</evidence>
<evidence type="ECO:0000259" key="5">
    <source>
        <dbReference type="PROSITE" id="PS51764"/>
    </source>
</evidence>
<evidence type="ECO:0000256" key="3">
    <source>
        <dbReference type="ARBA" id="ARBA00023295"/>
    </source>
</evidence>
<gene>
    <name evidence="6" type="ORF">BVER_03867</name>
</gene>
<comment type="caution">
    <text evidence="6">The sequence shown here is derived from an EMBL/GenBank/DDBJ whole genome shotgun (WGS) entry which is preliminary data.</text>
</comment>
<accession>A0A0L0MDK0</accession>
<keyword evidence="2 4" id="KW-0378">Hydrolase</keyword>
<dbReference type="PANTHER" id="PTHR40079:SF4">
    <property type="entry name" value="GH26 DOMAIN-CONTAINING PROTEIN-RELATED"/>
    <property type="match status" value="1"/>
</dbReference>
<dbReference type="Pfam" id="PF02156">
    <property type="entry name" value="Glyco_hydro_26"/>
    <property type="match status" value="1"/>
</dbReference>
<dbReference type="PANTHER" id="PTHR40079">
    <property type="entry name" value="MANNAN ENDO-1,4-BETA-MANNOSIDASE E-RELATED"/>
    <property type="match status" value="1"/>
</dbReference>
<feature type="domain" description="GH26" evidence="5">
    <location>
        <begin position="33"/>
        <end position="344"/>
    </location>
</feature>
<dbReference type="Gene3D" id="3.20.20.80">
    <property type="entry name" value="Glycosidases"/>
    <property type="match status" value="1"/>
</dbReference>
<dbReference type="EMBL" id="LFJJ01000063">
    <property type="protein sequence ID" value="KND60413.1"/>
    <property type="molecule type" value="Genomic_DNA"/>
</dbReference>
<dbReference type="AlphaFoldDB" id="A0A0L0MDK0"/>
<dbReference type="PATRIC" id="fig|242163.4.peg.6071"/>
<proteinExistence type="inferred from homology"/>
<keyword evidence="7" id="KW-1185">Reference proteome</keyword>
<dbReference type="GO" id="GO:0006080">
    <property type="term" value="P:substituted mannan metabolic process"/>
    <property type="evidence" value="ECO:0007669"/>
    <property type="project" value="InterPro"/>
</dbReference>
<dbReference type="Proteomes" id="UP000036959">
    <property type="component" value="Unassembled WGS sequence"/>
</dbReference>
<name>A0A0L0MDK0_9BURK</name>
<dbReference type="InterPro" id="IPR022790">
    <property type="entry name" value="GH26_dom"/>
</dbReference>
<comment type="similarity">
    <text evidence="1 4">Belongs to the glycosyl hydrolase 26 family.</text>
</comment>
<organism evidence="6 7">
    <name type="scientific">Candidatus Burkholderia verschuerenii</name>
    <dbReference type="NCBI Taxonomy" id="242163"/>
    <lineage>
        <taxon>Bacteria</taxon>
        <taxon>Pseudomonadati</taxon>
        <taxon>Pseudomonadota</taxon>
        <taxon>Betaproteobacteria</taxon>
        <taxon>Burkholderiales</taxon>
        <taxon>Burkholderiaceae</taxon>
        <taxon>Burkholderia</taxon>
    </lineage>
</organism>
<evidence type="ECO:0000256" key="4">
    <source>
        <dbReference type="PROSITE-ProRule" id="PRU01100"/>
    </source>
</evidence>